<evidence type="ECO:0000256" key="2">
    <source>
        <dbReference type="ARBA" id="ARBA00022803"/>
    </source>
</evidence>
<protein>
    <submittedName>
        <fullName evidence="4">Kinesin light chain-like</fullName>
    </submittedName>
</protein>
<gene>
    <name evidence="4" type="primary">LOC106170951</name>
</gene>
<accession>A0A1S3J834</accession>
<dbReference type="PANTHER" id="PTHR45641">
    <property type="entry name" value="TETRATRICOPEPTIDE REPEAT PROTEIN (AFU_ORTHOLOGUE AFUA_6G03870)"/>
    <property type="match status" value="1"/>
</dbReference>
<dbReference type="GeneID" id="106170951"/>
<evidence type="ECO:0000313" key="4">
    <source>
        <dbReference type="RefSeq" id="XP_013406473.1"/>
    </source>
</evidence>
<dbReference type="PANTHER" id="PTHR45641:SF19">
    <property type="entry name" value="NEPHROCYSTIN-3"/>
    <property type="match status" value="1"/>
</dbReference>
<sequence>MIYAGHIDGAIDALRRALSVSEKTLGEYHEQTAITIQTLARAISAQRNHAEALSTYQRALRIREQVLGESQSTAITYTLHCMGQEMIALVNADGAVDVLRRALAMKEKILGEYHEQTAATIHEITRAISTQGDHPAALGTYQSALRIQEQVLGECVSTANTIHCIGQELTMMNKKGEAIIAFVRAIVMGMKTTGIIPHSCSSDKT</sequence>
<evidence type="ECO:0000313" key="3">
    <source>
        <dbReference type="Proteomes" id="UP000085678"/>
    </source>
</evidence>
<dbReference type="STRING" id="7574.A0A1S3J834"/>
<dbReference type="Pfam" id="PF13424">
    <property type="entry name" value="TPR_12"/>
    <property type="match status" value="2"/>
</dbReference>
<name>A0A1S3J834_LINAN</name>
<evidence type="ECO:0000256" key="1">
    <source>
        <dbReference type="ARBA" id="ARBA00022737"/>
    </source>
</evidence>
<proteinExistence type="predicted"/>
<dbReference type="RefSeq" id="XP_013406473.1">
    <property type="nucleotide sequence ID" value="XM_013551019.1"/>
</dbReference>
<dbReference type="Gene3D" id="1.25.40.10">
    <property type="entry name" value="Tetratricopeptide repeat domain"/>
    <property type="match status" value="2"/>
</dbReference>
<dbReference type="InParanoid" id="A0A1S3J834"/>
<dbReference type="InterPro" id="IPR011990">
    <property type="entry name" value="TPR-like_helical_dom_sf"/>
</dbReference>
<organism evidence="3 4">
    <name type="scientific">Lingula anatina</name>
    <name type="common">Brachiopod</name>
    <name type="synonym">Lingula unguis</name>
    <dbReference type="NCBI Taxonomy" id="7574"/>
    <lineage>
        <taxon>Eukaryota</taxon>
        <taxon>Metazoa</taxon>
        <taxon>Spiralia</taxon>
        <taxon>Lophotrochozoa</taxon>
        <taxon>Brachiopoda</taxon>
        <taxon>Linguliformea</taxon>
        <taxon>Lingulata</taxon>
        <taxon>Lingulida</taxon>
        <taxon>Linguloidea</taxon>
        <taxon>Lingulidae</taxon>
        <taxon>Lingula</taxon>
    </lineage>
</organism>
<dbReference type="OrthoDB" id="5974409at2759"/>
<keyword evidence="1" id="KW-0677">Repeat</keyword>
<keyword evidence="2" id="KW-0802">TPR repeat</keyword>
<reference evidence="4" key="1">
    <citation type="submission" date="2025-08" db="UniProtKB">
        <authorList>
            <consortium name="RefSeq"/>
        </authorList>
    </citation>
    <scope>IDENTIFICATION</scope>
    <source>
        <tissue evidence="4">Gonads</tissue>
    </source>
</reference>
<dbReference type="Proteomes" id="UP000085678">
    <property type="component" value="Unplaced"/>
</dbReference>
<dbReference type="KEGG" id="lak:106170951"/>
<keyword evidence="3" id="KW-1185">Reference proteome</keyword>
<dbReference type="SUPFAM" id="SSF48452">
    <property type="entry name" value="TPR-like"/>
    <property type="match status" value="1"/>
</dbReference>
<dbReference type="AlphaFoldDB" id="A0A1S3J834"/>